<dbReference type="EMBL" id="JADQDM010000004">
    <property type="protein sequence ID" value="MBF9221698.1"/>
    <property type="molecule type" value="Genomic_DNA"/>
</dbReference>
<gene>
    <name evidence="2" type="ORF">I2H31_11335</name>
</gene>
<sequence>MTRIYSAWFVLLTSCSACTPTADPATDTWPLQGVWEGERCVSLETNALGRRVFARTDVYRAGQVVCAFTPTEVRHYHGRRVQVWARYTRTRAGFRLGEGHGPGALRIPGNSGDVAINSLTRTRLVVRQVIPSSDTTTLTSIITYSRRAHFPPPE</sequence>
<comment type="caution">
    <text evidence="2">The sequence shown here is derived from an EMBL/GenBank/DDBJ whole genome shotgun (WGS) entry which is preliminary data.</text>
</comment>
<keyword evidence="1" id="KW-0732">Signal</keyword>
<dbReference type="RefSeq" id="WP_196293143.1">
    <property type="nucleotide sequence ID" value="NZ_JADQDM010000004.1"/>
</dbReference>
<protein>
    <recommendedName>
        <fullName evidence="4">Lipocalin-like domain-containing protein</fullName>
    </recommendedName>
</protein>
<accession>A0ABS0I4Q1</accession>
<name>A0ABS0I4Q1_9BACT</name>
<dbReference type="PROSITE" id="PS51257">
    <property type="entry name" value="PROKAR_LIPOPROTEIN"/>
    <property type="match status" value="1"/>
</dbReference>
<keyword evidence="3" id="KW-1185">Reference proteome</keyword>
<reference evidence="2 3" key="1">
    <citation type="submission" date="2020-11" db="EMBL/GenBank/DDBJ databases">
        <authorList>
            <person name="Kim M.K."/>
        </authorList>
    </citation>
    <scope>NUCLEOTIDE SEQUENCE [LARGE SCALE GENOMIC DNA]</scope>
    <source>
        <strain evidence="2 3">BT662</strain>
    </source>
</reference>
<proteinExistence type="predicted"/>
<dbReference type="Proteomes" id="UP000618931">
    <property type="component" value="Unassembled WGS sequence"/>
</dbReference>
<evidence type="ECO:0000313" key="3">
    <source>
        <dbReference type="Proteomes" id="UP000618931"/>
    </source>
</evidence>
<evidence type="ECO:0000313" key="2">
    <source>
        <dbReference type="EMBL" id="MBF9221698.1"/>
    </source>
</evidence>
<feature type="signal peptide" evidence="1">
    <location>
        <begin position="1"/>
        <end position="22"/>
    </location>
</feature>
<evidence type="ECO:0000256" key="1">
    <source>
        <dbReference type="SAM" id="SignalP"/>
    </source>
</evidence>
<evidence type="ECO:0008006" key="4">
    <source>
        <dbReference type="Google" id="ProtNLM"/>
    </source>
</evidence>
<feature type="chain" id="PRO_5045480031" description="Lipocalin-like domain-containing protein" evidence="1">
    <location>
        <begin position="23"/>
        <end position="154"/>
    </location>
</feature>
<organism evidence="2 3">
    <name type="scientific">Hymenobacter ruricola</name>
    <dbReference type="NCBI Taxonomy" id="2791023"/>
    <lineage>
        <taxon>Bacteria</taxon>
        <taxon>Pseudomonadati</taxon>
        <taxon>Bacteroidota</taxon>
        <taxon>Cytophagia</taxon>
        <taxon>Cytophagales</taxon>
        <taxon>Hymenobacteraceae</taxon>
        <taxon>Hymenobacter</taxon>
    </lineage>
</organism>